<gene>
    <name evidence="6" type="ORF">LCGC14_2316910</name>
</gene>
<dbReference type="SUPFAM" id="SSF52540">
    <property type="entry name" value="P-loop containing nucleoside triphosphate hydrolases"/>
    <property type="match status" value="1"/>
</dbReference>
<dbReference type="InterPro" id="IPR051309">
    <property type="entry name" value="ABCF_ATPase"/>
</dbReference>
<dbReference type="AlphaFoldDB" id="A0A0F9CJ53"/>
<dbReference type="SMART" id="SM00382">
    <property type="entry name" value="AAA"/>
    <property type="match status" value="1"/>
</dbReference>
<organism evidence="6">
    <name type="scientific">marine sediment metagenome</name>
    <dbReference type="NCBI Taxonomy" id="412755"/>
    <lineage>
        <taxon>unclassified sequences</taxon>
        <taxon>metagenomes</taxon>
        <taxon>ecological metagenomes</taxon>
    </lineage>
</organism>
<sequence length="427" mass="48812">KCIFHRGNYDSFVIAGRKEAEVTEATAKRQNLKIKKEMRFIERFRAKNTKATQVQSRMKQMAKMERVVIPRATRKMQFSFPEPVRSGERVITLNHILKSYDANVVYRDLNLVLNRGDRVALVGPNGAGKTTLLKILAGVLPFEKGERKLGHNVITAYYAQYQLELLDPANNILTELQSVAPDEPEQKLRGILGAFLFSGDNVYKKISVLSGGEKSRLVLTKMLIQSANFLLMDEPTNHLDIASREILADALEAYRGSLCFITHDRTLIRQIANKIIEIRDGNLQVLTGNYDDYLNWKESLGQGASESSEVPMSLAIGKSATNNRLRQRKLIEGELRNKYYRESAPTKKRIAEIEAELSELETQVREVESLFSDEDHYEHSARVIATIEKHHRLKEIISSLTEEWERLSIELERMKRDFEEAKSTTET</sequence>
<keyword evidence="1" id="KW-0677">Repeat</keyword>
<feature type="coiled-coil region" evidence="4">
    <location>
        <begin position="397"/>
        <end position="424"/>
    </location>
</feature>
<evidence type="ECO:0000256" key="4">
    <source>
        <dbReference type="SAM" id="Coils"/>
    </source>
</evidence>
<evidence type="ECO:0000313" key="6">
    <source>
        <dbReference type="EMBL" id="KKL49298.1"/>
    </source>
</evidence>
<evidence type="ECO:0000256" key="2">
    <source>
        <dbReference type="ARBA" id="ARBA00022741"/>
    </source>
</evidence>
<keyword evidence="2" id="KW-0547">Nucleotide-binding</keyword>
<accession>A0A0F9CJ53</accession>
<evidence type="ECO:0000256" key="1">
    <source>
        <dbReference type="ARBA" id="ARBA00022737"/>
    </source>
</evidence>
<keyword evidence="4" id="KW-0175">Coiled coil</keyword>
<name>A0A0F9CJ53_9ZZZZ</name>
<dbReference type="PROSITE" id="PS50893">
    <property type="entry name" value="ABC_TRANSPORTER_2"/>
    <property type="match status" value="1"/>
</dbReference>
<dbReference type="Gene3D" id="3.40.50.300">
    <property type="entry name" value="P-loop containing nucleotide triphosphate hydrolases"/>
    <property type="match status" value="1"/>
</dbReference>
<evidence type="ECO:0000256" key="3">
    <source>
        <dbReference type="ARBA" id="ARBA00022840"/>
    </source>
</evidence>
<comment type="caution">
    <text evidence="6">The sequence shown here is derived from an EMBL/GenBank/DDBJ whole genome shotgun (WGS) entry which is preliminary data.</text>
</comment>
<protein>
    <recommendedName>
        <fullName evidence="5">ABC transporter domain-containing protein</fullName>
    </recommendedName>
</protein>
<dbReference type="GO" id="GO:0005524">
    <property type="term" value="F:ATP binding"/>
    <property type="evidence" value="ECO:0007669"/>
    <property type="project" value="UniProtKB-KW"/>
</dbReference>
<dbReference type="PANTHER" id="PTHR42855">
    <property type="entry name" value="ABC TRANSPORTER ATP-BINDING SUBUNIT"/>
    <property type="match status" value="1"/>
</dbReference>
<dbReference type="InterPro" id="IPR003593">
    <property type="entry name" value="AAA+_ATPase"/>
</dbReference>
<dbReference type="CDD" id="cd03221">
    <property type="entry name" value="ABCF_EF-3"/>
    <property type="match status" value="1"/>
</dbReference>
<dbReference type="EMBL" id="LAZR01033007">
    <property type="protein sequence ID" value="KKL49298.1"/>
    <property type="molecule type" value="Genomic_DNA"/>
</dbReference>
<evidence type="ECO:0000259" key="5">
    <source>
        <dbReference type="PROSITE" id="PS50893"/>
    </source>
</evidence>
<keyword evidence="3" id="KW-0067">ATP-binding</keyword>
<dbReference type="FunFam" id="3.40.50.300:FF:000070">
    <property type="entry name" value="Putative ABC transporter ATP-binding component"/>
    <property type="match status" value="1"/>
</dbReference>
<dbReference type="InterPro" id="IPR003439">
    <property type="entry name" value="ABC_transporter-like_ATP-bd"/>
</dbReference>
<dbReference type="InterPro" id="IPR027417">
    <property type="entry name" value="P-loop_NTPase"/>
</dbReference>
<dbReference type="Pfam" id="PF00005">
    <property type="entry name" value="ABC_tran"/>
    <property type="match status" value="1"/>
</dbReference>
<dbReference type="PANTHER" id="PTHR42855:SF2">
    <property type="entry name" value="DRUG RESISTANCE ABC TRANSPORTER,ATP-BINDING PROTEIN"/>
    <property type="match status" value="1"/>
</dbReference>
<feature type="non-terminal residue" evidence="6">
    <location>
        <position position="1"/>
    </location>
</feature>
<proteinExistence type="predicted"/>
<dbReference type="Pfam" id="PF12848">
    <property type="entry name" value="ABC_tran_Xtn"/>
    <property type="match status" value="1"/>
</dbReference>
<reference evidence="6" key="1">
    <citation type="journal article" date="2015" name="Nature">
        <title>Complex archaea that bridge the gap between prokaryotes and eukaryotes.</title>
        <authorList>
            <person name="Spang A."/>
            <person name="Saw J.H."/>
            <person name="Jorgensen S.L."/>
            <person name="Zaremba-Niedzwiedzka K."/>
            <person name="Martijn J."/>
            <person name="Lind A.E."/>
            <person name="van Eijk R."/>
            <person name="Schleper C."/>
            <person name="Guy L."/>
            <person name="Ettema T.J."/>
        </authorList>
    </citation>
    <scope>NUCLEOTIDE SEQUENCE</scope>
</reference>
<dbReference type="InterPro" id="IPR032781">
    <property type="entry name" value="ABC_tran_Xtn"/>
</dbReference>
<feature type="domain" description="ABC transporter" evidence="5">
    <location>
        <begin position="91"/>
        <end position="305"/>
    </location>
</feature>
<dbReference type="GO" id="GO:0016887">
    <property type="term" value="F:ATP hydrolysis activity"/>
    <property type="evidence" value="ECO:0007669"/>
    <property type="project" value="InterPro"/>
</dbReference>